<evidence type="ECO:0000313" key="1">
    <source>
        <dbReference type="EMBL" id="SIQ17514.1"/>
    </source>
</evidence>
<dbReference type="Proteomes" id="UP000186096">
    <property type="component" value="Unassembled WGS sequence"/>
</dbReference>
<dbReference type="GeneID" id="97498518"/>
<dbReference type="InterPro" id="IPR021527">
    <property type="entry name" value="DUF2795"/>
</dbReference>
<accession>A0A1N6QLK0</accession>
<evidence type="ECO:0000313" key="2">
    <source>
        <dbReference type="Proteomes" id="UP000186096"/>
    </source>
</evidence>
<name>A0A1N6QLK0_9ACTN</name>
<dbReference type="OrthoDB" id="6161020at2"/>
<evidence type="ECO:0008006" key="3">
    <source>
        <dbReference type="Google" id="ProtNLM"/>
    </source>
</evidence>
<proteinExistence type="predicted"/>
<dbReference type="STRING" id="58117.SAMN05421833_10141"/>
<protein>
    <recommendedName>
        <fullName evidence="3">DUF2795 domain-containing protein</fullName>
    </recommendedName>
</protein>
<keyword evidence="2" id="KW-1185">Reference proteome</keyword>
<dbReference type="Pfam" id="PF11387">
    <property type="entry name" value="DUF2795"/>
    <property type="match status" value="1"/>
</dbReference>
<dbReference type="AlphaFoldDB" id="A0A1N6QLK0"/>
<dbReference type="EMBL" id="FTNI01000001">
    <property type="protein sequence ID" value="SIQ17514.1"/>
    <property type="molecule type" value="Genomic_DNA"/>
</dbReference>
<reference evidence="2" key="1">
    <citation type="submission" date="2017-01" db="EMBL/GenBank/DDBJ databases">
        <authorList>
            <person name="Varghese N."/>
            <person name="Submissions S."/>
        </authorList>
    </citation>
    <scope>NUCLEOTIDE SEQUENCE [LARGE SCALE GENOMIC DNA]</scope>
    <source>
        <strain evidence="2">ATCC 12950</strain>
    </source>
</reference>
<gene>
    <name evidence="1" type="ORF">SAMN05421833_10141</name>
</gene>
<sequence>MATAPNPIQLQKHLKGVDYPAGKSDLIRTARDHGADDNVIDALERIPDRQYDGPNAVSKAVTEAR</sequence>
<dbReference type="RefSeq" id="WP_076431748.1">
    <property type="nucleotide sequence ID" value="NZ_CP192071.1"/>
</dbReference>
<organism evidence="1 2">
    <name type="scientific">Microbispora rosea</name>
    <dbReference type="NCBI Taxonomy" id="58117"/>
    <lineage>
        <taxon>Bacteria</taxon>
        <taxon>Bacillati</taxon>
        <taxon>Actinomycetota</taxon>
        <taxon>Actinomycetes</taxon>
        <taxon>Streptosporangiales</taxon>
        <taxon>Streptosporangiaceae</taxon>
        <taxon>Microbispora</taxon>
    </lineage>
</organism>